<dbReference type="EMBL" id="VJMI01004281">
    <property type="protein sequence ID" value="KAF0773981.1"/>
    <property type="molecule type" value="Genomic_DNA"/>
</dbReference>
<feature type="compositionally biased region" description="Basic and acidic residues" evidence="1">
    <location>
        <begin position="44"/>
        <end position="58"/>
    </location>
</feature>
<evidence type="ECO:0000256" key="1">
    <source>
        <dbReference type="SAM" id="MobiDB-lite"/>
    </source>
</evidence>
<sequence length="255" mass="28890">ELNQGSNQEQESQQEEQAEEMEVEESSNDPNQQTSDSPSTLDGRNTDKGEEMEVDAKSTKRNTSQTGEEDGFEAPRSKKRTVVQQSSPTVKSWASDNFFEVLNQIEANMHTLEINQDIPTRVYIPTVQKIPTDVASINSAYVKKQQVVGNKLDWHPDNLTMEEFLNVLQQSVEDGAAFTQHVQAIASTDYSGVELDTVDSIRRCNIDALWKMIHTQTQSMNFVLTKLAANSHSEYSKIVRMHTWHRWIAATQLPM</sequence>
<dbReference type="Proteomes" id="UP000469452">
    <property type="component" value="Unassembled WGS sequence"/>
</dbReference>
<proteinExistence type="predicted"/>
<evidence type="ECO:0000313" key="2">
    <source>
        <dbReference type="EMBL" id="KAF0773981.1"/>
    </source>
</evidence>
<feature type="non-terminal residue" evidence="2">
    <location>
        <position position="1"/>
    </location>
</feature>
<evidence type="ECO:0000313" key="3">
    <source>
        <dbReference type="Proteomes" id="UP000469452"/>
    </source>
</evidence>
<feature type="region of interest" description="Disordered" evidence="1">
    <location>
        <begin position="1"/>
        <end position="89"/>
    </location>
</feature>
<feature type="non-terminal residue" evidence="2">
    <location>
        <position position="255"/>
    </location>
</feature>
<feature type="compositionally biased region" description="Acidic residues" evidence="1">
    <location>
        <begin position="12"/>
        <end position="27"/>
    </location>
</feature>
<feature type="compositionally biased region" description="Low complexity" evidence="1">
    <location>
        <begin position="1"/>
        <end position="11"/>
    </location>
</feature>
<gene>
    <name evidence="2" type="ORF">AaE_002107</name>
</gene>
<feature type="compositionally biased region" description="Polar residues" evidence="1">
    <location>
        <begin position="29"/>
        <end position="43"/>
    </location>
</feature>
<name>A0A6A5AX91_APHAT</name>
<accession>A0A6A5AX91</accession>
<dbReference type="AlphaFoldDB" id="A0A6A5AX91"/>
<comment type="caution">
    <text evidence="2">The sequence shown here is derived from an EMBL/GenBank/DDBJ whole genome shotgun (WGS) entry which is preliminary data.</text>
</comment>
<organism evidence="2 3">
    <name type="scientific">Aphanomyces astaci</name>
    <name type="common">Crayfish plague agent</name>
    <dbReference type="NCBI Taxonomy" id="112090"/>
    <lineage>
        <taxon>Eukaryota</taxon>
        <taxon>Sar</taxon>
        <taxon>Stramenopiles</taxon>
        <taxon>Oomycota</taxon>
        <taxon>Saprolegniomycetes</taxon>
        <taxon>Saprolegniales</taxon>
        <taxon>Verrucalvaceae</taxon>
        <taxon>Aphanomyces</taxon>
    </lineage>
</organism>
<protein>
    <submittedName>
        <fullName evidence="2">Uncharacterized protein</fullName>
    </submittedName>
</protein>
<reference evidence="2 3" key="1">
    <citation type="submission" date="2019-06" db="EMBL/GenBank/DDBJ databases">
        <title>Genomics analysis of Aphanomyces spp. identifies a new class of oomycete effector associated with host adaptation.</title>
        <authorList>
            <person name="Gaulin E."/>
        </authorList>
    </citation>
    <scope>NUCLEOTIDE SEQUENCE [LARGE SCALE GENOMIC DNA]</scope>
    <source>
        <strain evidence="2 3">E</strain>
    </source>
</reference>